<protein>
    <recommendedName>
        <fullName evidence="3">DNA primase/polymerase bifunctional N-terminal domain-containing protein</fullName>
    </recommendedName>
</protein>
<dbReference type="EMBL" id="BAPF01000059">
    <property type="protein sequence ID" value="GBQ86275.1"/>
    <property type="molecule type" value="Genomic_DNA"/>
</dbReference>
<accession>A0ABQ0Q0P3</accession>
<keyword evidence="2" id="KW-1185">Reference proteome</keyword>
<proteinExistence type="predicted"/>
<gene>
    <name evidence="1" type="ORF">AA14337_3279</name>
</gene>
<evidence type="ECO:0008006" key="3">
    <source>
        <dbReference type="Google" id="ProtNLM"/>
    </source>
</evidence>
<reference evidence="1" key="1">
    <citation type="submission" date="2013-04" db="EMBL/GenBank/DDBJ databases">
        <title>The genome sequencing project of 58 acetic acid bacteria.</title>
        <authorList>
            <person name="Okamoto-Kainuma A."/>
            <person name="Ishikawa M."/>
            <person name="Umino S."/>
            <person name="Koizumi Y."/>
            <person name="Shiwa Y."/>
            <person name="Yoshikawa H."/>
            <person name="Matsutani M."/>
            <person name="Matsushita K."/>
        </authorList>
    </citation>
    <scope>NUCLEOTIDE SEQUENCE</scope>
    <source>
        <strain evidence="1">DSM 14337</strain>
    </source>
</reference>
<organism evidence="1 2">
    <name type="scientific">Acetobacter malorum DSM 14337</name>
    <dbReference type="NCBI Taxonomy" id="1307910"/>
    <lineage>
        <taxon>Bacteria</taxon>
        <taxon>Pseudomonadati</taxon>
        <taxon>Pseudomonadota</taxon>
        <taxon>Alphaproteobacteria</taxon>
        <taxon>Acetobacterales</taxon>
        <taxon>Acetobacteraceae</taxon>
        <taxon>Acetobacter</taxon>
    </lineage>
</organism>
<dbReference type="Proteomes" id="UP001065047">
    <property type="component" value="Unassembled WGS sequence"/>
</dbReference>
<comment type="caution">
    <text evidence="1">The sequence shown here is derived from an EMBL/GenBank/DDBJ whole genome shotgun (WGS) entry which is preliminary data.</text>
</comment>
<evidence type="ECO:0000313" key="1">
    <source>
        <dbReference type="EMBL" id="GBQ86275.1"/>
    </source>
</evidence>
<evidence type="ECO:0000313" key="2">
    <source>
        <dbReference type="Proteomes" id="UP001065047"/>
    </source>
</evidence>
<name>A0ABQ0Q0P3_9PROT</name>
<sequence length="1365" mass="151412">MAREDLIPSGRKRDVSAQAIPGETLFGSVGRAIAHNGWSIYPQEQMGRRLPGRVDGRTIRVSEEHDLANKLPTAPFLDACVKQCASMNVACVLGPATSNVVVIDVDITDVAMSIAVQRIAFEIFGITPFRRVGRPPKMALFYRHAQEDPVASISRFFSAKNEKGEEIKSGQGVEILSTGKSVTLYGRHHGTGRYFTWTGEKDPITSSPSEAPVVTSEQIQTFLERVDEKYPFHKGVDSASSFEMVQTNGRRLYKPSAPGGGTSWVENSDGLIIDGREAYLQSLAFAACRSHAEDINRSAPNIHDVICSEILESFTETVKPENGGRWHGNSLKKEISTRVQRLIRSVASGKVVLRAPRAGGLKASASSHILPSTKWSEADDLAFMMPTSSRRQNLAIKKDKPPTPEDEANNALVADRHLITDGIKEGIQAGLTAFLTDVYGHPTDYAPELRRIRINILRAPTGAGKTSQTVRRLAMDPRTHIPFRPGHLSSPEEVGDDKKKELMCPWVMLLPTYSNIDELRTRAEILNLDGSLPDNELAAQAVEIGLLHEDDPAVDARLAELRRDAEDCGLRTMVYAGKIKAGCMVPEKVALVSGAGLGTASLCKTTKRDADTHETTEVLCAYYDECPAIRQRENIQNCHIIFTPHSFLSMTLPEELQYVRGIVADERVHHMFLHTTTLSASTLTSPRKPPKLTKRLKEEKVTPEELLADRGRVSEIVVKAMKSGLCPAQAVLNAPLNRPGREAEGALPLVESALTVMRSATQRDMNISPDTSEEDLTEICSRPTGKDVHEELRFWKIVEERIGLLITDRLREEGIKNMKEDIARLTGTCSELSLHRLHRELTKLETTPAAAKGKKDYRIQWLCGDSGAPDGSDLIRISWRSKPNWGDVPFLLLDASAAPDIVEKIWGGGRDRIVVHDVVQDVGRSLNVRIVGIINETMSTSSIIGSDGGSHKKMTDQGKRLDRTRKAISAVSGLYGMGRVVVGTNIALRRTINSGWVCPDNVDWCHFGAMRGLDMFKHHAAALSVGRMEPPTRSIDGLAAALTYDDDTPELPYDSRGDGLDREGEQLKVPTGQQTLRHRSGETLIMAVPRYPGKWAALIQKQYREEELLQFLGRLRPVYRAGEPPVWYAMSSIIPEGVIVDDIIHIKDFLSSRQGNKFAERLWDAIRRTGGVVVPEILHKFCPDLFSSKDHAERIMTRMRFTGNPEEDFRETRGFNIWEWTGLDGSERYAYVRGSVPNQEVYLRESLTRFMIPGSSLKLVRDSVTGLNLLAKPRSPDAVEESIGSREERIQAENADFNSASLRLIEGSTVHTSSSDAEMRFLWGRPDDQGQAYTDFSLSEMKAVVAIERTKREIASKKQLTTDQD</sequence>